<evidence type="ECO:0000259" key="1">
    <source>
        <dbReference type="PROSITE" id="PS51199"/>
    </source>
</evidence>
<dbReference type="PANTHER" id="PTHR12873:SF0">
    <property type="entry name" value="TWINKLE MTDNA HELICASE"/>
    <property type="match status" value="1"/>
</dbReference>
<dbReference type="PANTHER" id="PTHR12873">
    <property type="entry name" value="T7-LIKE MITOCHONDRIAL DNA HELICASE"/>
    <property type="match status" value="1"/>
</dbReference>
<dbReference type="SUPFAM" id="SSF52540">
    <property type="entry name" value="P-loop containing nucleoside triphosphate hydrolases"/>
    <property type="match status" value="1"/>
</dbReference>
<name>A0ABY6LQR4_9ARAC</name>
<dbReference type="SUPFAM" id="SSF56731">
    <property type="entry name" value="DNA primase core"/>
    <property type="match status" value="1"/>
</dbReference>
<feature type="domain" description="SF4 helicase" evidence="1">
    <location>
        <begin position="319"/>
        <end position="567"/>
    </location>
</feature>
<organism evidence="2 3">
    <name type="scientific">Cordylochernes scorpioides</name>
    <dbReference type="NCBI Taxonomy" id="51811"/>
    <lineage>
        <taxon>Eukaryota</taxon>
        <taxon>Metazoa</taxon>
        <taxon>Ecdysozoa</taxon>
        <taxon>Arthropoda</taxon>
        <taxon>Chelicerata</taxon>
        <taxon>Arachnida</taxon>
        <taxon>Pseudoscorpiones</taxon>
        <taxon>Cheliferoidea</taxon>
        <taxon>Chernetidae</taxon>
        <taxon>Cordylochernes</taxon>
    </lineage>
</organism>
<dbReference type="InterPro" id="IPR027417">
    <property type="entry name" value="P-loop_NTPase"/>
</dbReference>
<gene>
    <name evidence="2" type="ORF">LAZ67_21001320</name>
</gene>
<accession>A0ABY6LQR4</accession>
<sequence length="570" mass="65417">MILSPDQTLLETNTVYKFLNKNKIEYRNGHACIILNCPLCKSKLNPMYINKLTGWFVSYCCSKSGSWAQLQTLILHQENISSLPIDENLFSPQNHLVSVKKEFSKGIVLGSLDVRELDKHLRRFNLSGISPKIIHKYRIRMTADHKYLMFPFENWAKQVVGIKYIGLEETKYFPTDFPPFGIFGWSKVNKMHSEIVLTASPQDALVVNQESKVPAINLSMGAATLPQEVLPLLEQFNKIIIWFTSSAEDWQRYKPFAKKLGKDRSYMIRPYFGQTAPLETFTKKINIKKIIECSKPIQHPNIVKASYYKDEVLARLYNIELFNGTKWKRMAPLNQVLKGHRPGEMTLLTGKTGTGKTTFLSEYSLDLALQGVRTLWGSFEIPNYTLINTMLKQFSLKNNIEELERAFPELDSLPIYFIKFNGHTTLSETIGIMSHAAYVYDVNHIIIDNLQFMVGHSDKISDKLLLLQDQATTAFRRFASEHNCHLTLVSHPRKEKEDMLTINSLYGSVRVGQEADNILALQYPSVNNSQNRRYLQVLKNRYDGTLGQFVLNFDRTTLSYTLEPVNTGVQ</sequence>
<protein>
    <submittedName>
        <fullName evidence="2">C10orf2</fullName>
    </submittedName>
</protein>
<dbReference type="EMBL" id="CP092883">
    <property type="protein sequence ID" value="UYV82198.1"/>
    <property type="molecule type" value="Genomic_DNA"/>
</dbReference>
<keyword evidence="3" id="KW-1185">Reference proteome</keyword>
<dbReference type="Proteomes" id="UP001235939">
    <property type="component" value="Chromosome 21"/>
</dbReference>
<proteinExistence type="predicted"/>
<dbReference type="Pfam" id="PF13481">
    <property type="entry name" value="AAA_25"/>
    <property type="match status" value="1"/>
</dbReference>
<dbReference type="Gene3D" id="3.40.50.300">
    <property type="entry name" value="P-loop containing nucleotide triphosphate hydrolases"/>
    <property type="match status" value="1"/>
</dbReference>
<reference evidence="2 3" key="1">
    <citation type="submission" date="2022-01" db="EMBL/GenBank/DDBJ databases">
        <title>A chromosomal length assembly of Cordylochernes scorpioides.</title>
        <authorList>
            <person name="Zeh D."/>
            <person name="Zeh J."/>
        </authorList>
    </citation>
    <scope>NUCLEOTIDE SEQUENCE [LARGE SCALE GENOMIC DNA]</scope>
    <source>
        <strain evidence="2">IN4F17</strain>
        <tissue evidence="2">Whole Body</tissue>
    </source>
</reference>
<evidence type="ECO:0000313" key="2">
    <source>
        <dbReference type="EMBL" id="UYV82198.1"/>
    </source>
</evidence>
<dbReference type="InterPro" id="IPR007694">
    <property type="entry name" value="DNA_helicase_DnaB-like_C"/>
</dbReference>
<dbReference type="InterPro" id="IPR027032">
    <property type="entry name" value="Twinkle-like"/>
</dbReference>
<evidence type="ECO:0000313" key="3">
    <source>
        <dbReference type="Proteomes" id="UP001235939"/>
    </source>
</evidence>
<dbReference type="PROSITE" id="PS51199">
    <property type="entry name" value="SF4_HELICASE"/>
    <property type="match status" value="1"/>
</dbReference>